<evidence type="ECO:0000259" key="1">
    <source>
        <dbReference type="PROSITE" id="PS50181"/>
    </source>
</evidence>
<protein>
    <recommendedName>
        <fullName evidence="1">F-box domain-containing protein</fullName>
    </recommendedName>
</protein>
<organism evidence="2 3">
    <name type="scientific">Aureobasidium melanogenum</name>
    <name type="common">Aureobasidium pullulans var. melanogenum</name>
    <dbReference type="NCBI Taxonomy" id="46634"/>
    <lineage>
        <taxon>Eukaryota</taxon>
        <taxon>Fungi</taxon>
        <taxon>Dikarya</taxon>
        <taxon>Ascomycota</taxon>
        <taxon>Pezizomycotina</taxon>
        <taxon>Dothideomycetes</taxon>
        <taxon>Dothideomycetidae</taxon>
        <taxon>Dothideales</taxon>
        <taxon>Saccotheciaceae</taxon>
        <taxon>Aureobasidium</taxon>
    </lineage>
</organism>
<accession>A0A9P8JWG6</accession>
<dbReference type="InterPro" id="IPR001810">
    <property type="entry name" value="F-box_dom"/>
</dbReference>
<dbReference type="PROSITE" id="PS50181">
    <property type="entry name" value="FBOX"/>
    <property type="match status" value="1"/>
</dbReference>
<keyword evidence="3" id="KW-1185">Reference proteome</keyword>
<dbReference type="AlphaFoldDB" id="A0A9P8JWG6"/>
<sequence length="363" mass="40837">MAGIRMPHLPNEIFYEIAGYVDDKDILNLRLSAKVFQYVTADRFATAFFQDRAYELSPKGLTALVKITEHSVFAPHIRTVIIGHGVKRSSAKYHGLLEQAFQNLASIGNTISLGLRRVRTSHNYQHKVHCGGHQRWRFWRDKMLPAASHAQMPVGNIVADVQTASQNRLLPSDSQYWSQDFIDVLLAGALGNGLTRDYQIKLGAGGSDSSKSSFIRVGLQGKRLEGLRVCTWDSYNYLTYGLMLQLREIDLDDCVTNYNWLAELLRTTCSRQLEHLSLYNVRLRQRTGNSHRSRTWLKLFKSLKSPTVLKSCKFGRLWSDSGDLWLEGGKKPSKPVPELKSLLSSQTSPLVSALPNSMVDGGP</sequence>
<feature type="non-terminal residue" evidence="2">
    <location>
        <position position="363"/>
    </location>
</feature>
<comment type="caution">
    <text evidence="2">The sequence shown here is derived from an EMBL/GenBank/DDBJ whole genome shotgun (WGS) entry which is preliminary data.</text>
</comment>
<reference evidence="2" key="1">
    <citation type="journal article" date="2021" name="J Fungi (Basel)">
        <title>Virulence traits and population genomics of the black yeast Aureobasidium melanogenum.</title>
        <authorList>
            <person name="Cernosa A."/>
            <person name="Sun X."/>
            <person name="Gostincar C."/>
            <person name="Fang C."/>
            <person name="Gunde-Cimerman N."/>
            <person name="Song Z."/>
        </authorList>
    </citation>
    <scope>NUCLEOTIDE SEQUENCE</scope>
    <source>
        <strain evidence="2">EXF-9298</strain>
    </source>
</reference>
<reference evidence="2" key="2">
    <citation type="submission" date="2021-08" db="EMBL/GenBank/DDBJ databases">
        <authorList>
            <person name="Gostincar C."/>
            <person name="Sun X."/>
            <person name="Song Z."/>
            <person name="Gunde-Cimerman N."/>
        </authorList>
    </citation>
    <scope>NUCLEOTIDE SEQUENCE</scope>
    <source>
        <strain evidence="2">EXF-9298</strain>
    </source>
</reference>
<proteinExistence type="predicted"/>
<evidence type="ECO:0000313" key="2">
    <source>
        <dbReference type="EMBL" id="KAG9982378.1"/>
    </source>
</evidence>
<dbReference type="EMBL" id="JAHFXS010000724">
    <property type="protein sequence ID" value="KAG9982378.1"/>
    <property type="molecule type" value="Genomic_DNA"/>
</dbReference>
<feature type="domain" description="F-box" evidence="1">
    <location>
        <begin position="3"/>
        <end position="52"/>
    </location>
</feature>
<dbReference type="Proteomes" id="UP000729357">
    <property type="component" value="Unassembled WGS sequence"/>
</dbReference>
<gene>
    <name evidence="2" type="ORF">KCU98_g6826</name>
</gene>
<evidence type="ECO:0000313" key="3">
    <source>
        <dbReference type="Proteomes" id="UP000729357"/>
    </source>
</evidence>
<name>A0A9P8JWG6_AURME</name>